<evidence type="ECO:0000259" key="5">
    <source>
        <dbReference type="Pfam" id="PF08531"/>
    </source>
</evidence>
<proteinExistence type="predicted"/>
<dbReference type="AlphaFoldDB" id="A0A3E3I326"/>
<gene>
    <name evidence="8" type="ORF">DXC51_14390</name>
</gene>
<dbReference type="GO" id="GO:0030596">
    <property type="term" value="F:alpha-L-rhamnosidase activity"/>
    <property type="evidence" value="ECO:0007669"/>
    <property type="project" value="UniProtKB-EC"/>
</dbReference>
<dbReference type="Gene3D" id="2.60.120.260">
    <property type="entry name" value="Galactose-binding domain-like"/>
    <property type="match status" value="2"/>
</dbReference>
<dbReference type="SUPFAM" id="SSF48208">
    <property type="entry name" value="Six-hairpin glycosidases"/>
    <property type="match status" value="1"/>
</dbReference>
<reference evidence="8" key="1">
    <citation type="submission" date="2018-08" db="EMBL/GenBank/DDBJ databases">
        <title>A genome reference for cultivated species of the human gut microbiota.</title>
        <authorList>
            <person name="Zou Y."/>
            <person name="Xue W."/>
            <person name="Luo G."/>
        </authorList>
    </citation>
    <scope>NUCLEOTIDE SEQUENCE [LARGE SCALE GENOMIC DNA]</scope>
    <source>
        <strain evidence="8">TF05-5AC</strain>
    </source>
</reference>
<dbReference type="Proteomes" id="UP000260812">
    <property type="component" value="Unassembled WGS sequence"/>
</dbReference>
<dbReference type="InterPro" id="IPR013737">
    <property type="entry name" value="Bac_rhamnosid_N"/>
</dbReference>
<protein>
    <recommendedName>
        <fullName evidence="2">alpha-L-rhamnosidase</fullName>
        <ecNumber evidence="2">3.2.1.40</ecNumber>
    </recommendedName>
</protein>
<dbReference type="InterPro" id="IPR035398">
    <property type="entry name" value="Bac_rhamnosid_C"/>
</dbReference>
<dbReference type="InterPro" id="IPR013783">
    <property type="entry name" value="Ig-like_fold"/>
</dbReference>
<keyword evidence="9" id="KW-1185">Reference proteome</keyword>
<evidence type="ECO:0000259" key="7">
    <source>
        <dbReference type="Pfam" id="PF17390"/>
    </source>
</evidence>
<feature type="domain" description="Alpha-L-rhamnosidase C-terminal" evidence="7">
    <location>
        <begin position="812"/>
        <end position="873"/>
    </location>
</feature>
<comment type="catalytic activity">
    <reaction evidence="1">
        <text>Hydrolysis of terminal non-reducing alpha-L-rhamnose residues in alpha-L-rhamnosides.</text>
        <dbReference type="EC" id="3.2.1.40"/>
    </reaction>
</comment>
<keyword evidence="3" id="KW-0378">Hydrolase</keyword>
<evidence type="ECO:0000259" key="4">
    <source>
        <dbReference type="Pfam" id="PF05592"/>
    </source>
</evidence>
<evidence type="ECO:0000256" key="2">
    <source>
        <dbReference type="ARBA" id="ARBA00012652"/>
    </source>
</evidence>
<dbReference type="InterPro" id="IPR008902">
    <property type="entry name" value="Rhamnosid_concanavalin"/>
</dbReference>
<dbReference type="EC" id="3.2.1.40" evidence="2"/>
<dbReference type="Gene3D" id="1.50.10.10">
    <property type="match status" value="1"/>
</dbReference>
<evidence type="ECO:0000256" key="1">
    <source>
        <dbReference type="ARBA" id="ARBA00001445"/>
    </source>
</evidence>
<feature type="domain" description="Bacterial alpha-L-rhamnosidase N-terminal" evidence="5">
    <location>
        <begin position="179"/>
        <end position="311"/>
    </location>
</feature>
<dbReference type="PANTHER" id="PTHR33307:SF6">
    <property type="entry name" value="ALPHA-RHAMNOSIDASE (EUROFUNG)-RELATED"/>
    <property type="match status" value="1"/>
</dbReference>
<evidence type="ECO:0000313" key="9">
    <source>
        <dbReference type="Proteomes" id="UP000260812"/>
    </source>
</evidence>
<dbReference type="EMBL" id="QVLV01000009">
    <property type="protein sequence ID" value="RGE59164.1"/>
    <property type="molecule type" value="Genomic_DNA"/>
</dbReference>
<dbReference type="RefSeq" id="WP_117544790.1">
    <property type="nucleotide sequence ID" value="NZ_JBKUNB010000002.1"/>
</dbReference>
<evidence type="ECO:0000313" key="8">
    <source>
        <dbReference type="EMBL" id="RGE59164.1"/>
    </source>
</evidence>
<dbReference type="Pfam" id="PF17389">
    <property type="entry name" value="Bac_rhamnosid6H"/>
    <property type="match status" value="1"/>
</dbReference>
<evidence type="ECO:0000256" key="3">
    <source>
        <dbReference type="ARBA" id="ARBA00022801"/>
    </source>
</evidence>
<dbReference type="InterPro" id="IPR016007">
    <property type="entry name" value="Alpha_rhamnosid"/>
</dbReference>
<dbReference type="InterPro" id="IPR012341">
    <property type="entry name" value="6hp_glycosidase-like_sf"/>
</dbReference>
<dbReference type="Pfam" id="PF08531">
    <property type="entry name" value="Bac_rhamnosid_N"/>
    <property type="match status" value="1"/>
</dbReference>
<dbReference type="Gene3D" id="2.60.40.10">
    <property type="entry name" value="Immunoglobulins"/>
    <property type="match status" value="1"/>
</dbReference>
<dbReference type="Gene3D" id="2.60.420.10">
    <property type="entry name" value="Maltose phosphorylase, domain 3"/>
    <property type="match status" value="1"/>
</dbReference>
<sequence length="891" mass="103112">MSNDGVKKSKLNIQGMLCNGMRTPLGVSVKGCILRWIIAGEGKNIKQIQRWVQISEQENFEHLTYEGKSYSGETQWELKNVFQEKTKYYWRVRVQISHGEKAEWLDWSDYSFFETAMAGQESWEAQWIEANEEFYKDALEVSRGFWKKNIKKPEMDQGLRRPVYFHREWNLSEGWECGRVYITALGFYQLTVNDTKIGDYALAPDFTAYDKLVYYQTYDITPYLKNGKNSFDIILADGWYAGHAQGIPGMNYLYGERPALIMQAEIGYADGKMQKLCSDDTFEAYSGPFLYADLFMGEYLDMRQSLVPYGTVKKAYPKHILTPQEYEGIKVKTVLEARTVTKFSEGSFIADFGQVLAGREKITLENEAGQLIKIEHSEILNPDSGDLLEITQRFPFHDQTDYIYVTTDHYVYEPQFSFQGYRYIKISGLKGELNPGQCKSVVLETGLKDTSCFECSDGNINRLIQNAYWSQCGNMISIPTDCPQRERGGFTGDAQIFCSTAIWQQEVQGFFRRWLKQCRLEQLKRGQIPIVVPYTDAYRRSEPNPGWTSAGWGDAIIFAARDLYEGYGNINILEENYEAMEKWMAYVTACAEDSMPEQYYMDYKKRPFMKYLWNTGYHWGDWLMPGFSDEDGVAASKEITAALFYFREAKCMYQISEILGKEDRAAYYKDLTEKIRLAFHSVYITKDKRLLNELQGLYVMAIAFGMVQDDTKRIFERRLEALVKAADYHLATGFLSTPFLLDVLWDAGFHDTACKVLYQDTCPSWLYEVKMGATTIWENWEGIREDGSISTHSFNHYAFGCIADFIYRRIAGVKRLAPGFRKIMIYPEVTDRISCVSFSYDTLFGEIKVRWEKAEEGYQYWLSIPHGMEAVVKGNKEIKEIGSGEWVFTLK</sequence>
<feature type="domain" description="Alpha-L-rhamnosidase concanavalin-like" evidence="4">
    <location>
        <begin position="342"/>
        <end position="443"/>
    </location>
</feature>
<dbReference type="GeneID" id="97988021"/>
<evidence type="ECO:0000259" key="6">
    <source>
        <dbReference type="Pfam" id="PF17389"/>
    </source>
</evidence>
<organism evidence="8 9">
    <name type="scientific">Eisenbergiella massiliensis</name>
    <dbReference type="NCBI Taxonomy" id="1720294"/>
    <lineage>
        <taxon>Bacteria</taxon>
        <taxon>Bacillati</taxon>
        <taxon>Bacillota</taxon>
        <taxon>Clostridia</taxon>
        <taxon>Lachnospirales</taxon>
        <taxon>Lachnospiraceae</taxon>
        <taxon>Eisenbergiella</taxon>
    </lineage>
</organism>
<name>A0A3E3I326_9FIRM</name>
<dbReference type="PANTHER" id="PTHR33307">
    <property type="entry name" value="ALPHA-RHAMNOSIDASE (EUROFUNG)"/>
    <property type="match status" value="1"/>
</dbReference>
<dbReference type="InterPro" id="IPR008928">
    <property type="entry name" value="6-hairpin_glycosidase_sf"/>
</dbReference>
<comment type="caution">
    <text evidence="8">The sequence shown here is derived from an EMBL/GenBank/DDBJ whole genome shotgun (WGS) entry which is preliminary data.</text>
</comment>
<dbReference type="Pfam" id="PF05592">
    <property type="entry name" value="Bac_rhamnosid"/>
    <property type="match status" value="1"/>
</dbReference>
<dbReference type="InterPro" id="IPR035396">
    <property type="entry name" value="Bac_rhamnosid6H"/>
</dbReference>
<feature type="domain" description="Alpha-L-rhamnosidase six-hairpin glycosidase" evidence="6">
    <location>
        <begin position="449"/>
        <end position="810"/>
    </location>
</feature>
<dbReference type="Pfam" id="PF17390">
    <property type="entry name" value="Bac_rhamnosid_C"/>
    <property type="match status" value="1"/>
</dbReference>
<accession>A0A3E3I326</accession>
<dbReference type="GO" id="GO:0005975">
    <property type="term" value="P:carbohydrate metabolic process"/>
    <property type="evidence" value="ECO:0007669"/>
    <property type="project" value="InterPro"/>
</dbReference>
<dbReference type="Pfam" id="PF25788">
    <property type="entry name" value="Ig_Rha78A_N"/>
    <property type="match status" value="1"/>
</dbReference>